<proteinExistence type="predicted"/>
<feature type="chain" id="PRO_5026966793" evidence="1">
    <location>
        <begin position="24"/>
        <end position="67"/>
    </location>
</feature>
<dbReference type="EMBL" id="GIIL01006866">
    <property type="protein sequence ID" value="NOV50592.1"/>
    <property type="molecule type" value="Transcribed_RNA"/>
</dbReference>
<protein>
    <submittedName>
        <fullName evidence="2">Putative secreted protein</fullName>
    </submittedName>
</protein>
<keyword evidence="1" id="KW-0732">Signal</keyword>
<reference evidence="2" key="1">
    <citation type="submission" date="2020-03" db="EMBL/GenBank/DDBJ databases">
        <title>Transcriptomic Profiling of the Digestive Tract of the Rat Flea, Xenopsylla cheopis, Following Blood Feeding and Infection with Yersinia pestis.</title>
        <authorList>
            <person name="Bland D.M."/>
            <person name="Martens C.A."/>
            <person name="Virtaneva K."/>
            <person name="Kanakabandi K."/>
            <person name="Long D."/>
            <person name="Rosenke R."/>
            <person name="Saturday G.A."/>
            <person name="Hoyt F.H."/>
            <person name="Bruno D.P."/>
            <person name="Ribeiro J.M.C."/>
            <person name="Hinnebusch J."/>
        </authorList>
    </citation>
    <scope>NUCLEOTIDE SEQUENCE</scope>
</reference>
<sequence>MNCVCRILVLGIHVYAQIPLACAIQGSKCHLNFLLLTTTLKFKHSYSLNRNVSQLLELENIVSQILI</sequence>
<dbReference type="AlphaFoldDB" id="A0A6M2DWH7"/>
<organism evidence="2">
    <name type="scientific">Xenopsylla cheopis</name>
    <name type="common">Oriental rat flea</name>
    <name type="synonym">Pulex cheopis</name>
    <dbReference type="NCBI Taxonomy" id="163159"/>
    <lineage>
        <taxon>Eukaryota</taxon>
        <taxon>Metazoa</taxon>
        <taxon>Ecdysozoa</taxon>
        <taxon>Arthropoda</taxon>
        <taxon>Hexapoda</taxon>
        <taxon>Insecta</taxon>
        <taxon>Pterygota</taxon>
        <taxon>Neoptera</taxon>
        <taxon>Endopterygota</taxon>
        <taxon>Siphonaptera</taxon>
        <taxon>Pulicidae</taxon>
        <taxon>Xenopsyllinae</taxon>
        <taxon>Xenopsylla</taxon>
    </lineage>
</organism>
<feature type="signal peptide" evidence="1">
    <location>
        <begin position="1"/>
        <end position="23"/>
    </location>
</feature>
<accession>A0A6M2DWH7</accession>
<name>A0A6M2DWH7_XENCH</name>
<evidence type="ECO:0000256" key="1">
    <source>
        <dbReference type="SAM" id="SignalP"/>
    </source>
</evidence>
<evidence type="ECO:0000313" key="2">
    <source>
        <dbReference type="EMBL" id="NOV50592.1"/>
    </source>
</evidence>